<dbReference type="AlphaFoldDB" id="A0A9P6JQA5"/>
<keyword evidence="1" id="KW-0812">Transmembrane</keyword>
<keyword evidence="1" id="KW-1133">Transmembrane helix</keyword>
<feature type="transmembrane region" description="Helical" evidence="1">
    <location>
        <begin position="43"/>
        <end position="62"/>
    </location>
</feature>
<name>A0A9P6JQA5_9AGAR</name>
<evidence type="ECO:0000313" key="3">
    <source>
        <dbReference type="Proteomes" id="UP000807306"/>
    </source>
</evidence>
<organism evidence="2 3">
    <name type="scientific">Crepidotus variabilis</name>
    <dbReference type="NCBI Taxonomy" id="179855"/>
    <lineage>
        <taxon>Eukaryota</taxon>
        <taxon>Fungi</taxon>
        <taxon>Dikarya</taxon>
        <taxon>Basidiomycota</taxon>
        <taxon>Agaricomycotina</taxon>
        <taxon>Agaricomycetes</taxon>
        <taxon>Agaricomycetidae</taxon>
        <taxon>Agaricales</taxon>
        <taxon>Agaricineae</taxon>
        <taxon>Crepidotaceae</taxon>
        <taxon>Crepidotus</taxon>
    </lineage>
</organism>
<comment type="caution">
    <text evidence="2">The sequence shown here is derived from an EMBL/GenBank/DDBJ whole genome shotgun (WGS) entry which is preliminary data.</text>
</comment>
<keyword evidence="1" id="KW-0472">Membrane</keyword>
<gene>
    <name evidence="2" type="ORF">CPB83DRAFT_854075</name>
</gene>
<dbReference type="Proteomes" id="UP000807306">
    <property type="component" value="Unassembled WGS sequence"/>
</dbReference>
<accession>A0A9P6JQA5</accession>
<evidence type="ECO:0000313" key="2">
    <source>
        <dbReference type="EMBL" id="KAF9528663.1"/>
    </source>
</evidence>
<sequence length="84" mass="9239">MKYSDFLPNARILTVHSNLINSSTDLSFSCPNSTLNTVGPNNVFLSIFHHCFAVMGIFAYHLPKSTQQKTVSAAQHGRGLMKSP</sequence>
<protein>
    <submittedName>
        <fullName evidence="2">Uncharacterized protein</fullName>
    </submittedName>
</protein>
<proteinExistence type="predicted"/>
<evidence type="ECO:0000256" key="1">
    <source>
        <dbReference type="SAM" id="Phobius"/>
    </source>
</evidence>
<dbReference type="EMBL" id="MU157851">
    <property type="protein sequence ID" value="KAF9528663.1"/>
    <property type="molecule type" value="Genomic_DNA"/>
</dbReference>
<keyword evidence="3" id="KW-1185">Reference proteome</keyword>
<reference evidence="2" key="1">
    <citation type="submission" date="2020-11" db="EMBL/GenBank/DDBJ databases">
        <authorList>
            <consortium name="DOE Joint Genome Institute"/>
            <person name="Ahrendt S."/>
            <person name="Riley R."/>
            <person name="Andreopoulos W."/>
            <person name="Labutti K."/>
            <person name="Pangilinan J."/>
            <person name="Ruiz-Duenas F.J."/>
            <person name="Barrasa J.M."/>
            <person name="Sanchez-Garcia M."/>
            <person name="Camarero S."/>
            <person name="Miyauchi S."/>
            <person name="Serrano A."/>
            <person name="Linde D."/>
            <person name="Babiker R."/>
            <person name="Drula E."/>
            <person name="Ayuso-Fernandez I."/>
            <person name="Pacheco R."/>
            <person name="Padilla G."/>
            <person name="Ferreira P."/>
            <person name="Barriuso J."/>
            <person name="Kellner H."/>
            <person name="Castanera R."/>
            <person name="Alfaro M."/>
            <person name="Ramirez L."/>
            <person name="Pisabarro A.G."/>
            <person name="Kuo A."/>
            <person name="Tritt A."/>
            <person name="Lipzen A."/>
            <person name="He G."/>
            <person name="Yan M."/>
            <person name="Ng V."/>
            <person name="Cullen D."/>
            <person name="Martin F."/>
            <person name="Rosso M.-N."/>
            <person name="Henrissat B."/>
            <person name="Hibbett D."/>
            <person name="Martinez A.T."/>
            <person name="Grigoriev I.V."/>
        </authorList>
    </citation>
    <scope>NUCLEOTIDE SEQUENCE</scope>
    <source>
        <strain evidence="2">CBS 506.95</strain>
    </source>
</reference>